<evidence type="ECO:0008006" key="3">
    <source>
        <dbReference type="Google" id="ProtNLM"/>
    </source>
</evidence>
<proteinExistence type="predicted"/>
<protein>
    <recommendedName>
        <fullName evidence="3">DNA-binding response regulator</fullName>
    </recommendedName>
</protein>
<accession>A0A3M9MJK3</accession>
<evidence type="ECO:0000313" key="2">
    <source>
        <dbReference type="Proteomes" id="UP000272117"/>
    </source>
</evidence>
<gene>
    <name evidence="1" type="ORF">EFB08_12560</name>
</gene>
<dbReference type="RefSeq" id="WP_123127312.1">
    <property type="nucleotide sequence ID" value="NZ_RJJD01000008.1"/>
</dbReference>
<comment type="caution">
    <text evidence="1">The sequence shown here is derived from an EMBL/GenBank/DDBJ whole genome shotgun (WGS) entry which is preliminary data.</text>
</comment>
<dbReference type="EMBL" id="RJJD01000008">
    <property type="protein sequence ID" value="RNI25684.1"/>
    <property type="molecule type" value="Genomic_DNA"/>
</dbReference>
<reference evidence="1 2" key="1">
    <citation type="submission" date="2018-11" db="EMBL/GenBank/DDBJ databases">
        <title>Rufibacter latericius sp. nov., isolated from water in Baiyang Lake.</title>
        <authorList>
            <person name="Yang Y."/>
        </authorList>
    </citation>
    <scope>NUCLEOTIDE SEQUENCE [LARGE SCALE GENOMIC DNA]</scope>
    <source>
        <strain evidence="1 2">R-22-1c-1</strain>
    </source>
</reference>
<dbReference type="AlphaFoldDB" id="A0A3M9MJK3"/>
<organism evidence="1 2">
    <name type="scientific">Rufibacter latericius</name>
    <dbReference type="NCBI Taxonomy" id="2487040"/>
    <lineage>
        <taxon>Bacteria</taxon>
        <taxon>Pseudomonadati</taxon>
        <taxon>Bacteroidota</taxon>
        <taxon>Cytophagia</taxon>
        <taxon>Cytophagales</taxon>
        <taxon>Hymenobacteraceae</taxon>
        <taxon>Rufibacter</taxon>
    </lineage>
</organism>
<name>A0A3M9MJK3_9BACT</name>
<sequence length="154" mass="17430">MNTSYRLLLLEDDQTLAGSLVQALNKQNQYAQRVEIQALSYETFENQFGMGRNSTRELIILGGRASLGYEPDEQLLKSLVSRLERAHLFILTPAVSGKEILNLWQPGVSGVLERNEQAHFGLIKAILRLQLVQQKRTYAPPKPKSAGIWHRIFA</sequence>
<dbReference type="OrthoDB" id="893963at2"/>
<dbReference type="Proteomes" id="UP000272117">
    <property type="component" value="Unassembled WGS sequence"/>
</dbReference>
<keyword evidence="2" id="KW-1185">Reference proteome</keyword>
<evidence type="ECO:0000313" key="1">
    <source>
        <dbReference type="EMBL" id="RNI25684.1"/>
    </source>
</evidence>